<reference evidence="4" key="1">
    <citation type="submission" date="2008-12" db="EMBL/GenBank/DDBJ databases">
        <title>Complete sequence of chromosome of Methylobacterium chloromethanicum CM4.</title>
        <authorList>
            <consortium name="US DOE Joint Genome Institute"/>
            <person name="Lucas S."/>
            <person name="Copeland A."/>
            <person name="Lapidus A."/>
            <person name="Glavina del Rio T."/>
            <person name="Dalin E."/>
            <person name="Tice H."/>
            <person name="Bruce D."/>
            <person name="Goodwin L."/>
            <person name="Pitluck S."/>
            <person name="Chertkov O."/>
            <person name="Brettin T."/>
            <person name="Detter J.C."/>
            <person name="Han C."/>
            <person name="Larimer F."/>
            <person name="Land M."/>
            <person name="Hauser L."/>
            <person name="Kyrpides N."/>
            <person name="Mikhailova N."/>
            <person name="Marx C."/>
            <person name="Richardson P."/>
        </authorList>
    </citation>
    <scope>NUCLEOTIDE SEQUENCE [LARGE SCALE GENOMIC DNA]</scope>
    <source>
        <strain evidence="4">CM4 / NCIMB 13688</strain>
    </source>
</reference>
<dbReference type="InterPro" id="IPR023346">
    <property type="entry name" value="Lysozyme-like_dom_sf"/>
</dbReference>
<dbReference type="Pfam" id="PF06791">
    <property type="entry name" value="TMP_2"/>
    <property type="match status" value="1"/>
</dbReference>
<dbReference type="SUPFAM" id="SSF53955">
    <property type="entry name" value="Lysozyme-like"/>
    <property type="match status" value="1"/>
</dbReference>
<dbReference type="Gene3D" id="1.10.530.10">
    <property type="match status" value="1"/>
</dbReference>
<dbReference type="RefSeq" id="WP_012605437.1">
    <property type="nucleotide sequence ID" value="NC_011757.1"/>
</dbReference>
<feature type="domain" description="Bacteriophage tail tape measure N-terminal" evidence="2">
    <location>
        <begin position="212"/>
        <end position="414"/>
    </location>
</feature>
<name>B7KYV8_METC4</name>
<dbReference type="AlphaFoldDB" id="B7KYV8"/>
<gene>
    <name evidence="3" type="ordered locus">Mchl_0293</name>
</gene>
<evidence type="ECO:0000259" key="2">
    <source>
        <dbReference type="Pfam" id="PF06791"/>
    </source>
</evidence>
<dbReference type="EMBL" id="CP001298">
    <property type="protein sequence ID" value="ACK81231.1"/>
    <property type="molecule type" value="Genomic_DNA"/>
</dbReference>
<reference evidence="3 4" key="2">
    <citation type="journal article" date="2012" name="J. Bacteriol.">
        <title>Complete genome sequences of six strains of the genus Methylobacterium.</title>
        <authorList>
            <person name="Marx C.J."/>
            <person name="Bringel F."/>
            <person name="Chistoserdova L."/>
            <person name="Moulin L."/>
            <person name="Farhan Ul Haque M."/>
            <person name="Fleischman D.E."/>
            <person name="Gruffaz C."/>
            <person name="Jourand P."/>
            <person name="Knief C."/>
            <person name="Lee M.C."/>
            <person name="Muller E.E."/>
            <person name="Nadalig T."/>
            <person name="Peyraud R."/>
            <person name="Roselli S."/>
            <person name="Russ L."/>
            <person name="Goodwin L.A."/>
            <person name="Ivanova N."/>
            <person name="Kyrpides N."/>
            <person name="Lajus A."/>
            <person name="Land M.L."/>
            <person name="Medigue C."/>
            <person name="Mikhailova N."/>
            <person name="Nolan M."/>
            <person name="Woyke T."/>
            <person name="Stolyar S."/>
            <person name="Vorholt J.A."/>
            <person name="Vuilleumier S."/>
        </authorList>
    </citation>
    <scope>NUCLEOTIDE SEQUENCE [LARGE SCALE GENOMIC DNA]</scope>
    <source>
        <strain evidence="4">CM4 / NCIMB 13688</strain>
    </source>
</reference>
<organism evidence="3 4">
    <name type="scientific">Methylorubrum extorquens (strain CM4 / NCIMB 13688)</name>
    <name type="common">Methylobacterium extorquens</name>
    <dbReference type="NCBI Taxonomy" id="440085"/>
    <lineage>
        <taxon>Bacteria</taxon>
        <taxon>Pseudomonadati</taxon>
        <taxon>Pseudomonadota</taxon>
        <taxon>Alphaproteobacteria</taxon>
        <taxon>Hyphomicrobiales</taxon>
        <taxon>Methylobacteriaceae</taxon>
        <taxon>Methylorubrum</taxon>
    </lineage>
</organism>
<accession>B7KYV8</accession>
<dbReference type="HOGENOM" id="CLU_005699_0_0_5"/>
<dbReference type="KEGG" id="mch:Mchl_0293"/>
<dbReference type="InterPro" id="IPR009628">
    <property type="entry name" value="Phage_tape_measure_N"/>
</dbReference>
<protein>
    <recommendedName>
        <fullName evidence="2">Bacteriophage tail tape measure N-terminal domain-containing protein</fullName>
    </recommendedName>
</protein>
<proteinExistence type="predicted"/>
<dbReference type="Proteomes" id="UP000002385">
    <property type="component" value="Chromosome"/>
</dbReference>
<evidence type="ECO:0000313" key="4">
    <source>
        <dbReference type="Proteomes" id="UP000002385"/>
    </source>
</evidence>
<sequence>MATSIAIRLGVEGGAELKRVLDDAGSAGQAAFQKVGAAADQAAAATDRQTAKWQRLAQAAREAEAQARAQANVNALLGVGAGGAGSARDSASVFEAELARQDQIRAACQEQAARTAQTSINTLLGVRDAQVGAARASASAFEEAYRAETDALRRTAEARTTIVRNTVSGWRDLGAAGAATLANIEAGRRLGSLGNAPEAANQNVARRLRPDEITNLTYQGGDVVAQLGSGSPLSMIALQQGPQIAQVFAGPGGASVKGAFGQAGEAIAGFVSRIGLVGGAIGGVTAAVVAGIAATISYRSSQQETEKVLAGVGRTSGVTLSQINDLADAQVRAGNFSRRGAREIATVYAGNGRVGPEILGDAVGATRDFSRFLGVEAPEGAAQLAASLGDVSKGVDDLGQRYGILNEAQAENIRRLDAQGNRLGAQRALLDAVRASTRGVAEETRGWALVTQTIGTAWDRLGQTLDRFATGGDLQTRIADLRRVLAEGPQQQTGILGLLGVGAQRPAIQAELDRLLERQRLGQEQTERAQAAQRSYQVGAVLRSLSPDQEELKRLTDQGVLLRKAITDPMSFGLRPEQIEEAKRGFGELSTTVRNLVEDIDRFGSRAVAALNRTADFNSRMVGATPFGRSAAEINKTFDDRLRDAKEEERAGLELARRTELSNLTRSQTLEQAQRGGAFARAPADIQQMVLAASQRFPTVAPEILAAIGEKENGFRLSGPTNIKDRFGNPASTAWGYGQITVDAETDIRKLIPGFDRKDPNQAVMGAAAYLSLRQQWAGGDLTKALNGYGTGPGYSVDIMRRAGQMGDASSLGVARDLDAQAQAAERSQEALRRNTELYGRNGAALEASTRAADLYRDMLARGVQPSEALRKSLEGYATSAEQASRATRLVQFARDDEFAREQLGRDRIDQQAYGLARARFGDTTSAEARAAIGRSRDTLDLTETKGLITDGATSIVTEFRRTGDAAGALSNAFGNAADRLLSKALDSAISGGFNTLIGSAGSGGSAASVLDFFKTGPFGYADGGPVGYTGPGERYDVAGLVHRGEVVFSQDDVARHGGVAAVEVLRRSGGLRGYDSGGIVGRDAFTMPSAAAMRPANGNGVPAINFIDQRPAGSPEMEPAVKRRSDGSLDVIVRTVEGRMGQRAAGGQGPFKQAAGGAGYRNG</sequence>
<feature type="region of interest" description="Disordered" evidence="1">
    <location>
        <begin position="1142"/>
        <end position="1164"/>
    </location>
</feature>
<evidence type="ECO:0000313" key="3">
    <source>
        <dbReference type="EMBL" id="ACK81231.1"/>
    </source>
</evidence>
<evidence type="ECO:0000256" key="1">
    <source>
        <dbReference type="SAM" id="MobiDB-lite"/>
    </source>
</evidence>